<evidence type="ECO:0000259" key="1">
    <source>
        <dbReference type="SMART" id="SM00507"/>
    </source>
</evidence>
<organism evidence="2 3">
    <name type="scientific">Coleofasciculus chthonoplastes PCC 7420</name>
    <dbReference type="NCBI Taxonomy" id="118168"/>
    <lineage>
        <taxon>Bacteria</taxon>
        <taxon>Bacillati</taxon>
        <taxon>Cyanobacteriota</taxon>
        <taxon>Cyanophyceae</taxon>
        <taxon>Coleofasciculales</taxon>
        <taxon>Coleofasciculaceae</taxon>
        <taxon>Coleofasciculus</taxon>
    </lineage>
</organism>
<sequence length="146" mass="16588">MSEPKLTAKQKEAIARRADGCCEYCRSQARFSPDPFSIEHITPRSKGGTDENDNLALACQGCNNRKYTHIEARDPVSGNLVSLYHPRRQRWADQFSWNEDFTIVIGLTPTGRPTVERLQLNREGVVNLRRVLRTIGQHPPIDSDQV</sequence>
<dbReference type="OrthoDB" id="514018at2"/>
<dbReference type="eggNOG" id="COG1403">
    <property type="taxonomic scope" value="Bacteria"/>
</dbReference>
<dbReference type="GO" id="GO:0008270">
    <property type="term" value="F:zinc ion binding"/>
    <property type="evidence" value="ECO:0007669"/>
    <property type="project" value="InterPro"/>
</dbReference>
<dbReference type="CDD" id="cd00085">
    <property type="entry name" value="HNHc"/>
    <property type="match status" value="1"/>
</dbReference>
<dbReference type="AlphaFoldDB" id="B4VUG9"/>
<keyword evidence="2" id="KW-0378">Hydrolase</keyword>
<name>B4VUG9_9CYAN</name>
<feature type="domain" description="HNH nuclease" evidence="1">
    <location>
        <begin position="9"/>
        <end position="64"/>
    </location>
</feature>
<evidence type="ECO:0000313" key="2">
    <source>
        <dbReference type="EMBL" id="EDX74487.1"/>
    </source>
</evidence>
<dbReference type="InterPro" id="IPR002711">
    <property type="entry name" value="HNH"/>
</dbReference>
<keyword evidence="2" id="KW-0540">Nuclease</keyword>
<dbReference type="PANTHER" id="PTHR33877">
    <property type="entry name" value="SLL1193 PROTEIN"/>
    <property type="match status" value="1"/>
</dbReference>
<dbReference type="Proteomes" id="UP000003835">
    <property type="component" value="Unassembled WGS sequence"/>
</dbReference>
<dbReference type="SMART" id="SM00507">
    <property type="entry name" value="HNHc"/>
    <property type="match status" value="1"/>
</dbReference>
<dbReference type="InterPro" id="IPR003615">
    <property type="entry name" value="HNH_nuc"/>
</dbReference>
<dbReference type="PANTHER" id="PTHR33877:SF1">
    <property type="entry name" value="TYPE IV METHYL-DIRECTED RESTRICTION ENZYME ECOKMCRA"/>
    <property type="match status" value="1"/>
</dbReference>
<dbReference type="GO" id="GO:0004519">
    <property type="term" value="F:endonuclease activity"/>
    <property type="evidence" value="ECO:0007669"/>
    <property type="project" value="UniProtKB-KW"/>
</dbReference>
<keyword evidence="2" id="KW-0255">Endonuclease</keyword>
<dbReference type="GO" id="GO:0003676">
    <property type="term" value="F:nucleic acid binding"/>
    <property type="evidence" value="ECO:0007669"/>
    <property type="project" value="InterPro"/>
</dbReference>
<keyword evidence="3" id="KW-1185">Reference proteome</keyword>
<dbReference type="Gene3D" id="1.10.30.50">
    <property type="match status" value="1"/>
</dbReference>
<dbReference type="RefSeq" id="WP_006102333.1">
    <property type="nucleotide sequence ID" value="NZ_DS989853.1"/>
</dbReference>
<dbReference type="EMBL" id="DS989853">
    <property type="protein sequence ID" value="EDX74487.1"/>
    <property type="molecule type" value="Genomic_DNA"/>
</dbReference>
<gene>
    <name evidence="2" type="ORF">MC7420_4011</name>
</gene>
<accession>B4VUG9</accession>
<dbReference type="Pfam" id="PF01844">
    <property type="entry name" value="HNH"/>
    <property type="match status" value="1"/>
</dbReference>
<evidence type="ECO:0000313" key="3">
    <source>
        <dbReference type="Proteomes" id="UP000003835"/>
    </source>
</evidence>
<protein>
    <submittedName>
        <fullName evidence="2">HNH endonuclease domain protein</fullName>
    </submittedName>
</protein>
<proteinExistence type="predicted"/>
<dbReference type="InterPro" id="IPR052892">
    <property type="entry name" value="NA-targeting_endonuclease"/>
</dbReference>
<dbReference type="STRING" id="118168.MC7420_4011"/>
<dbReference type="HOGENOM" id="CLU_104142_1_0_3"/>
<reference evidence="2 3" key="1">
    <citation type="submission" date="2008-07" db="EMBL/GenBank/DDBJ databases">
        <authorList>
            <person name="Tandeau de Marsac N."/>
            <person name="Ferriera S."/>
            <person name="Johnson J."/>
            <person name="Kravitz S."/>
            <person name="Beeson K."/>
            <person name="Sutton G."/>
            <person name="Rogers Y.-H."/>
            <person name="Friedman R."/>
            <person name="Frazier M."/>
            <person name="Venter J.C."/>
        </authorList>
    </citation>
    <scope>NUCLEOTIDE SEQUENCE [LARGE SCALE GENOMIC DNA]</scope>
    <source>
        <strain evidence="2 3">PCC 7420</strain>
    </source>
</reference>